<evidence type="ECO:0000313" key="3">
    <source>
        <dbReference type="Proteomes" id="UP000694404"/>
    </source>
</evidence>
<reference evidence="2" key="1">
    <citation type="submission" date="2025-08" db="UniProtKB">
        <authorList>
            <consortium name="Ensembl"/>
        </authorList>
    </citation>
    <scope>IDENTIFICATION</scope>
</reference>
<sequence length="104" mass="10605">AAEGAGAMAERAGPALPEAPHKGGEEAELCLEPVSLEIPAVAPGRRRERRSGLAMAGAGEPADPEASLLEAAKATPRRSSIIKVRRAPPAPWAGRGPADVLLLS</sequence>
<dbReference type="OMA" id="CQETAYL"/>
<name>A0A8C0GHI3_CHEAB</name>
<evidence type="ECO:0000256" key="1">
    <source>
        <dbReference type="SAM" id="MobiDB-lite"/>
    </source>
</evidence>
<protein>
    <submittedName>
        <fullName evidence="2">Uncharacterized protein</fullName>
    </submittedName>
</protein>
<keyword evidence="3" id="KW-1185">Reference proteome</keyword>
<proteinExistence type="predicted"/>
<dbReference type="Proteomes" id="UP000694404">
    <property type="component" value="Unplaced"/>
</dbReference>
<reference evidence="2" key="2">
    <citation type="submission" date="2025-09" db="UniProtKB">
        <authorList>
            <consortium name="Ensembl"/>
        </authorList>
    </citation>
    <scope>IDENTIFICATION</scope>
</reference>
<feature type="region of interest" description="Disordered" evidence="1">
    <location>
        <begin position="42"/>
        <end position="80"/>
    </location>
</feature>
<feature type="compositionally biased region" description="Low complexity" evidence="1">
    <location>
        <begin position="1"/>
        <end position="15"/>
    </location>
</feature>
<evidence type="ECO:0000313" key="2">
    <source>
        <dbReference type="Ensembl" id="ENSCABP00000009289.1"/>
    </source>
</evidence>
<organism evidence="2 3">
    <name type="scientific">Chelonoidis abingdonii</name>
    <name type="common">Abingdon island giant tortoise</name>
    <name type="synonym">Testudo abingdonii</name>
    <dbReference type="NCBI Taxonomy" id="106734"/>
    <lineage>
        <taxon>Eukaryota</taxon>
        <taxon>Metazoa</taxon>
        <taxon>Chordata</taxon>
        <taxon>Craniata</taxon>
        <taxon>Vertebrata</taxon>
        <taxon>Euteleostomi</taxon>
        <taxon>Archelosauria</taxon>
        <taxon>Testudinata</taxon>
        <taxon>Testudines</taxon>
        <taxon>Cryptodira</taxon>
        <taxon>Durocryptodira</taxon>
        <taxon>Testudinoidea</taxon>
        <taxon>Testudinidae</taxon>
        <taxon>Chelonoidis</taxon>
    </lineage>
</organism>
<dbReference type="Ensembl" id="ENSCABT00000010189.1">
    <property type="protein sequence ID" value="ENSCABP00000009289.1"/>
    <property type="gene ID" value="ENSCABG00000006992.1"/>
</dbReference>
<dbReference type="AlphaFoldDB" id="A0A8C0GHI3"/>
<feature type="region of interest" description="Disordered" evidence="1">
    <location>
        <begin position="1"/>
        <end position="25"/>
    </location>
</feature>
<dbReference type="GeneTree" id="ENSGT01030000235401"/>
<accession>A0A8C0GHI3</accession>